<gene>
    <name evidence="6" type="ORF">GCM10025881_33450</name>
</gene>
<keyword evidence="7" id="KW-1185">Reference proteome</keyword>
<dbReference type="EMBL" id="BSVB01000001">
    <property type="protein sequence ID" value="GMA96521.1"/>
    <property type="molecule type" value="Genomic_DNA"/>
</dbReference>
<dbReference type="InterPro" id="IPR036390">
    <property type="entry name" value="WH_DNA-bd_sf"/>
</dbReference>
<dbReference type="PANTHER" id="PTHR43537">
    <property type="entry name" value="TRANSCRIPTIONAL REGULATOR, GNTR FAMILY"/>
    <property type="match status" value="1"/>
</dbReference>
<dbReference type="SUPFAM" id="SSF46785">
    <property type="entry name" value="Winged helix' DNA-binding domain"/>
    <property type="match status" value="1"/>
</dbReference>
<dbReference type="Gene3D" id="1.20.120.530">
    <property type="entry name" value="GntR ligand-binding domain-like"/>
    <property type="match status" value="1"/>
</dbReference>
<proteinExistence type="predicted"/>
<dbReference type="SMART" id="SM00345">
    <property type="entry name" value="HTH_GNTR"/>
    <property type="match status" value="1"/>
</dbReference>
<evidence type="ECO:0000256" key="1">
    <source>
        <dbReference type="ARBA" id="ARBA00023015"/>
    </source>
</evidence>
<evidence type="ECO:0000313" key="7">
    <source>
        <dbReference type="Proteomes" id="UP001157034"/>
    </source>
</evidence>
<dbReference type="PANTHER" id="PTHR43537:SF45">
    <property type="entry name" value="GNTR FAMILY REGULATORY PROTEIN"/>
    <property type="match status" value="1"/>
</dbReference>
<evidence type="ECO:0000256" key="4">
    <source>
        <dbReference type="SAM" id="MobiDB-lite"/>
    </source>
</evidence>
<dbReference type="InterPro" id="IPR036388">
    <property type="entry name" value="WH-like_DNA-bd_sf"/>
</dbReference>
<evidence type="ECO:0000256" key="2">
    <source>
        <dbReference type="ARBA" id="ARBA00023125"/>
    </source>
</evidence>
<sequence>MVTQSDGAYERLRARILALDLAPGERVSERGLESDLGASRTPVRAALSRLQSEGLVRRDERGWTIAPLDLAELRHAEEFREAVETAALRLAVERAGDAELDRLDVLLDRQPDDPEGGVRWGRSSTPNSVRSRATRSWPTPSAPR</sequence>
<feature type="domain" description="HTH gntR-type" evidence="5">
    <location>
        <begin position="2"/>
        <end position="68"/>
    </location>
</feature>
<dbReference type="InterPro" id="IPR008920">
    <property type="entry name" value="TF_FadR/GntR_C"/>
</dbReference>
<evidence type="ECO:0000313" key="6">
    <source>
        <dbReference type="EMBL" id="GMA96521.1"/>
    </source>
</evidence>
<keyword evidence="1" id="KW-0805">Transcription regulation</keyword>
<organism evidence="6 7">
    <name type="scientific">Pseudolysinimonas kribbensis</name>
    <dbReference type="NCBI Taxonomy" id="433641"/>
    <lineage>
        <taxon>Bacteria</taxon>
        <taxon>Bacillati</taxon>
        <taxon>Actinomycetota</taxon>
        <taxon>Actinomycetes</taxon>
        <taxon>Micrococcales</taxon>
        <taxon>Microbacteriaceae</taxon>
        <taxon>Pseudolysinimonas</taxon>
    </lineage>
</organism>
<dbReference type="Pfam" id="PF00392">
    <property type="entry name" value="GntR"/>
    <property type="match status" value="1"/>
</dbReference>
<evidence type="ECO:0000259" key="5">
    <source>
        <dbReference type="PROSITE" id="PS50949"/>
    </source>
</evidence>
<keyword evidence="2" id="KW-0238">DNA-binding</keyword>
<evidence type="ECO:0000256" key="3">
    <source>
        <dbReference type="ARBA" id="ARBA00023163"/>
    </source>
</evidence>
<feature type="compositionally biased region" description="Polar residues" evidence="4">
    <location>
        <begin position="122"/>
        <end position="144"/>
    </location>
</feature>
<keyword evidence="3" id="KW-0804">Transcription</keyword>
<dbReference type="Proteomes" id="UP001157034">
    <property type="component" value="Unassembled WGS sequence"/>
</dbReference>
<dbReference type="PROSITE" id="PS50949">
    <property type="entry name" value="HTH_GNTR"/>
    <property type="match status" value="1"/>
</dbReference>
<accession>A0ABQ6K782</accession>
<name>A0ABQ6K782_9MICO</name>
<dbReference type="PRINTS" id="PR00035">
    <property type="entry name" value="HTHGNTR"/>
</dbReference>
<dbReference type="InterPro" id="IPR000524">
    <property type="entry name" value="Tscrpt_reg_HTH_GntR"/>
</dbReference>
<protein>
    <recommendedName>
        <fullName evidence="5">HTH gntR-type domain-containing protein</fullName>
    </recommendedName>
</protein>
<comment type="caution">
    <text evidence="6">The sequence shown here is derived from an EMBL/GenBank/DDBJ whole genome shotgun (WGS) entry which is preliminary data.</text>
</comment>
<reference evidence="7" key="1">
    <citation type="journal article" date="2019" name="Int. J. Syst. Evol. Microbiol.">
        <title>The Global Catalogue of Microorganisms (GCM) 10K type strain sequencing project: providing services to taxonomists for standard genome sequencing and annotation.</title>
        <authorList>
            <consortium name="The Broad Institute Genomics Platform"/>
            <consortium name="The Broad Institute Genome Sequencing Center for Infectious Disease"/>
            <person name="Wu L."/>
            <person name="Ma J."/>
        </authorList>
    </citation>
    <scope>NUCLEOTIDE SEQUENCE [LARGE SCALE GENOMIC DNA]</scope>
    <source>
        <strain evidence="7">NBRC 108894</strain>
    </source>
</reference>
<dbReference type="Gene3D" id="1.10.10.10">
    <property type="entry name" value="Winged helix-like DNA-binding domain superfamily/Winged helix DNA-binding domain"/>
    <property type="match status" value="1"/>
</dbReference>
<feature type="region of interest" description="Disordered" evidence="4">
    <location>
        <begin position="107"/>
        <end position="144"/>
    </location>
</feature>